<evidence type="ECO:0000313" key="1">
    <source>
        <dbReference type="EMBL" id="AFC69884.1"/>
    </source>
</evidence>
<dbReference type="KEGG" id="ram:MCE_05095"/>
<dbReference type="STRING" id="1105111.MCE_05095"/>
<evidence type="ECO:0000313" key="2">
    <source>
        <dbReference type="Proteomes" id="UP000008005"/>
    </source>
</evidence>
<reference evidence="1 2" key="2">
    <citation type="journal article" date="2016" name="Int. J. Syst. Evol. Microbiol.">
        <title>Rickettsia amblyommatis sp. nov., a spotted fever group Rickettsia associated with multiple species of Amblyomma ticks in North, Central and South America.</title>
        <authorList>
            <person name="Karpathy S.E."/>
            <person name="Slater K.S."/>
            <person name="Goldsmith C.S."/>
            <person name="Nicholson W.L."/>
            <person name="Paddock C.D."/>
        </authorList>
    </citation>
    <scope>NUCLEOTIDE SEQUENCE [LARGE SCALE GENOMIC DNA]</scope>
    <source>
        <strain evidence="1 2">GAT-30V</strain>
    </source>
</reference>
<organism evidence="1 2">
    <name type="scientific">Rickettsia amblyommatis (strain GAT-30V)</name>
    <name type="common">Rickettsia amblyommii</name>
    <dbReference type="NCBI Taxonomy" id="1105111"/>
    <lineage>
        <taxon>Bacteria</taxon>
        <taxon>Pseudomonadati</taxon>
        <taxon>Pseudomonadota</taxon>
        <taxon>Alphaproteobacteria</taxon>
        <taxon>Rickettsiales</taxon>
        <taxon>Rickettsiaceae</taxon>
        <taxon>Rickettsieae</taxon>
        <taxon>Rickettsia</taxon>
        <taxon>spotted fever group</taxon>
    </lineage>
</organism>
<dbReference type="HOGENOM" id="CLU_197580_0_0_5"/>
<dbReference type="EMBL" id="CP003334">
    <property type="protein sequence ID" value="AFC69884.1"/>
    <property type="molecule type" value="Genomic_DNA"/>
</dbReference>
<accession>H8K5U0</accession>
<reference evidence="2" key="1">
    <citation type="submission" date="2012-02" db="EMBL/GenBank/DDBJ databases">
        <title>Complete genome sequence of Candidatus Rickettsia amblyommii strain GAT-30V.</title>
        <authorList>
            <person name="Johnson S.L."/>
            <person name="Munk A.C."/>
            <person name="Han S."/>
            <person name="Bruce D.C."/>
            <person name="Dasch G.A."/>
        </authorList>
    </citation>
    <scope>NUCLEOTIDE SEQUENCE [LARGE SCALE GENOMIC DNA]</scope>
    <source>
        <strain evidence="2">GAT-30V</strain>
    </source>
</reference>
<name>H8K5U0_RICAG</name>
<dbReference type="Proteomes" id="UP000008005">
    <property type="component" value="Chromosome"/>
</dbReference>
<gene>
    <name evidence="1" type="ordered locus">MCE_05095</name>
</gene>
<dbReference type="InterPro" id="IPR038296">
    <property type="entry name" value="ParD_sf"/>
</dbReference>
<proteinExistence type="predicted"/>
<dbReference type="AlphaFoldDB" id="H8K5U0"/>
<protein>
    <recommendedName>
        <fullName evidence="3">CopG family transcriptional regulator</fullName>
    </recommendedName>
</protein>
<evidence type="ECO:0008006" key="3">
    <source>
        <dbReference type="Google" id="ProtNLM"/>
    </source>
</evidence>
<dbReference type="Gene3D" id="6.10.180.10">
    <property type="entry name" value="Antitoxin ParD"/>
    <property type="match status" value="1"/>
</dbReference>
<sequence length="55" mass="6565">MTRLSIDIPNELHHFLKVHTAHKNDTIMHFVREAIYHKIEQEKELSAESIKILEE</sequence>